<sequence length="230" mass="26245">MKFLSDQAVNTTYLEQIQMKYKLSNCKIRWLEFTSGELICQQGNPLEYIYFLVKGKVKIYTTSPEGRQLIVAFNRPLEVFGDVELIQNGHLLNTVEAVTPIVVGRISVIEANRLRATSDLDSTLLDIVSRKFLTKSTTLSFHLLHPTDVRFASYLYSITHDENGNCVQKKIASKDLKEIAGFINTTVRHQNRILHSFQKEGIIERIRGGLLLKSPSQLKDKANDNLYEIQ</sequence>
<dbReference type="InterPro" id="IPR018490">
    <property type="entry name" value="cNMP-bd_dom_sf"/>
</dbReference>
<dbReference type="GO" id="GO:0003677">
    <property type="term" value="F:DNA binding"/>
    <property type="evidence" value="ECO:0007669"/>
    <property type="project" value="UniProtKB-KW"/>
</dbReference>
<organism evidence="6 7">
    <name type="scientific">Terribacillus halophilus</name>
    <dbReference type="NCBI Taxonomy" id="361279"/>
    <lineage>
        <taxon>Bacteria</taxon>
        <taxon>Bacillati</taxon>
        <taxon>Bacillota</taxon>
        <taxon>Bacilli</taxon>
        <taxon>Bacillales</taxon>
        <taxon>Bacillaceae</taxon>
        <taxon>Terribacillus</taxon>
    </lineage>
</organism>
<dbReference type="InterPro" id="IPR014710">
    <property type="entry name" value="RmlC-like_jellyroll"/>
</dbReference>
<keyword evidence="6" id="KW-0418">Kinase</keyword>
<dbReference type="RefSeq" id="WP_093725781.1">
    <property type="nucleotide sequence ID" value="NZ_FMZB01000001.1"/>
</dbReference>
<keyword evidence="4" id="KW-0804">Transcription</keyword>
<evidence type="ECO:0000256" key="2">
    <source>
        <dbReference type="ARBA" id="ARBA00023125"/>
    </source>
</evidence>
<dbReference type="SUPFAM" id="SSF51206">
    <property type="entry name" value="cAMP-binding domain-like"/>
    <property type="match status" value="1"/>
</dbReference>
<dbReference type="PANTHER" id="PTHR24567:SF26">
    <property type="entry name" value="REGULATORY PROTEIN YEIL"/>
    <property type="match status" value="1"/>
</dbReference>
<dbReference type="InterPro" id="IPR036390">
    <property type="entry name" value="WH_DNA-bd_sf"/>
</dbReference>
<evidence type="ECO:0000256" key="3">
    <source>
        <dbReference type="ARBA" id="ARBA00023159"/>
    </source>
</evidence>
<evidence type="ECO:0000256" key="4">
    <source>
        <dbReference type="ARBA" id="ARBA00023163"/>
    </source>
</evidence>
<dbReference type="InterPro" id="IPR000595">
    <property type="entry name" value="cNMP-bd_dom"/>
</dbReference>
<keyword evidence="6" id="KW-0808">Transferase</keyword>
<dbReference type="Gene3D" id="2.60.120.10">
    <property type="entry name" value="Jelly Rolls"/>
    <property type="match status" value="1"/>
</dbReference>
<dbReference type="SUPFAM" id="SSF46785">
    <property type="entry name" value="Winged helix' DNA-binding domain"/>
    <property type="match status" value="1"/>
</dbReference>
<dbReference type="PANTHER" id="PTHR24567">
    <property type="entry name" value="CRP FAMILY TRANSCRIPTIONAL REGULATORY PROTEIN"/>
    <property type="match status" value="1"/>
</dbReference>
<protein>
    <submittedName>
        <fullName evidence="6">cAMP-binding domain of CRP or a regulatory subunit of cAMP-dependent protein kinases</fullName>
    </submittedName>
</protein>
<keyword evidence="3" id="KW-0010">Activator</keyword>
<evidence type="ECO:0000259" key="5">
    <source>
        <dbReference type="PROSITE" id="PS50042"/>
    </source>
</evidence>
<keyword evidence="1" id="KW-0805">Transcription regulation</keyword>
<dbReference type="CDD" id="cd00038">
    <property type="entry name" value="CAP_ED"/>
    <property type="match status" value="1"/>
</dbReference>
<dbReference type="Pfam" id="PF00027">
    <property type="entry name" value="cNMP_binding"/>
    <property type="match status" value="1"/>
</dbReference>
<dbReference type="InterPro" id="IPR050397">
    <property type="entry name" value="Env_Response_Regulators"/>
</dbReference>
<name>A0A1G6JL90_9BACI</name>
<proteinExistence type="predicted"/>
<evidence type="ECO:0000313" key="6">
    <source>
        <dbReference type="EMBL" id="SDC19542.1"/>
    </source>
</evidence>
<dbReference type="GO" id="GO:0005829">
    <property type="term" value="C:cytosol"/>
    <property type="evidence" value="ECO:0007669"/>
    <property type="project" value="TreeGrafter"/>
</dbReference>
<dbReference type="AlphaFoldDB" id="A0A1G6JL90"/>
<evidence type="ECO:0000256" key="1">
    <source>
        <dbReference type="ARBA" id="ARBA00023015"/>
    </source>
</evidence>
<dbReference type="Pfam" id="PF13545">
    <property type="entry name" value="HTH_Crp_2"/>
    <property type="match status" value="1"/>
</dbReference>
<dbReference type="GO" id="GO:0016301">
    <property type="term" value="F:kinase activity"/>
    <property type="evidence" value="ECO:0007669"/>
    <property type="project" value="UniProtKB-KW"/>
</dbReference>
<evidence type="ECO:0000313" key="7">
    <source>
        <dbReference type="Proteomes" id="UP000198666"/>
    </source>
</evidence>
<keyword evidence="2" id="KW-0238">DNA-binding</keyword>
<dbReference type="GO" id="GO:0003700">
    <property type="term" value="F:DNA-binding transcription factor activity"/>
    <property type="evidence" value="ECO:0007669"/>
    <property type="project" value="TreeGrafter"/>
</dbReference>
<dbReference type="EMBL" id="FMZB01000001">
    <property type="protein sequence ID" value="SDC19542.1"/>
    <property type="molecule type" value="Genomic_DNA"/>
</dbReference>
<gene>
    <name evidence="6" type="ORF">SAMN05421663_101629</name>
</gene>
<dbReference type="PROSITE" id="PS50042">
    <property type="entry name" value="CNMP_BINDING_3"/>
    <property type="match status" value="1"/>
</dbReference>
<feature type="domain" description="Cyclic nucleotide-binding" evidence="5">
    <location>
        <begin position="33"/>
        <end position="114"/>
    </location>
</feature>
<dbReference type="OrthoDB" id="581021at2"/>
<dbReference type="STRING" id="361279.SAMN05421663_101629"/>
<dbReference type="Proteomes" id="UP000198666">
    <property type="component" value="Unassembled WGS sequence"/>
</dbReference>
<accession>A0A1G6JL90</accession>
<dbReference type="SMART" id="SM00100">
    <property type="entry name" value="cNMP"/>
    <property type="match status" value="1"/>
</dbReference>
<reference evidence="7" key="1">
    <citation type="submission" date="2016-10" db="EMBL/GenBank/DDBJ databases">
        <authorList>
            <person name="Varghese N."/>
            <person name="Submissions S."/>
        </authorList>
    </citation>
    <scope>NUCLEOTIDE SEQUENCE [LARGE SCALE GENOMIC DNA]</scope>
    <source>
        <strain evidence="7">DSM 21620</strain>
    </source>
</reference>
<keyword evidence="7" id="KW-1185">Reference proteome</keyword>
<dbReference type="InterPro" id="IPR012318">
    <property type="entry name" value="HTH_CRP"/>
</dbReference>